<dbReference type="EMBL" id="JAPWTJ010001908">
    <property type="protein sequence ID" value="KAJ8968900.1"/>
    <property type="molecule type" value="Genomic_DNA"/>
</dbReference>
<keyword evidence="2" id="KW-0479">Metal-binding</keyword>
<keyword evidence="4" id="KW-0560">Oxidoreductase</keyword>
<evidence type="ECO:0000313" key="7">
    <source>
        <dbReference type="EMBL" id="KAJ8968900.1"/>
    </source>
</evidence>
<evidence type="ECO:0000256" key="4">
    <source>
        <dbReference type="ARBA" id="ARBA00023002"/>
    </source>
</evidence>
<dbReference type="SUPFAM" id="SSF51197">
    <property type="entry name" value="Clavaminate synthase-like"/>
    <property type="match status" value="1"/>
</dbReference>
<keyword evidence="3" id="KW-0223">Dioxygenase</keyword>
<comment type="caution">
    <text evidence="7">The sequence shown here is derived from an EMBL/GenBank/DDBJ whole genome shotgun (WGS) entry which is preliminary data.</text>
</comment>
<dbReference type="Pfam" id="PF13532">
    <property type="entry name" value="2OG-FeII_Oxy_2"/>
    <property type="match status" value="1"/>
</dbReference>
<sequence length="390" mass="45351">MYLVVRRLTKDNLKFDINYTAATSISKCLRLQPPPFQQRSKGPNLPTVQELCDVADYGFNNSEGCLKKLLSIISQKNPLPDLDNVLDLNKIYDLTQIKRLDHLPSKERSLWFGLKPCQTWDIFELTERPGLIFIRNPFTGIGQRYWTVRCLRDYSRKPNKTNIDAFDLLANNIDWWDICQNNSDGKLLNKLRWVTLGYHHNWDTKMYSDENRGEFPKDLHEMTVYLAEILGFSHYSPEAAIVNYYHMDSTLSGHTDHSEQNIEAPLFSYSFGQTAIFLIGGKTKEEKPIPIFIRSGDIIVMTKESRVAYHGIPKILKADSHVWNLVDIYDSCNMCKEHSDVIGISKDEFLWKPFGDYLNNSRINVNVRQVLNRGKRRLNSDIYEYSEYIS</sequence>
<evidence type="ECO:0000256" key="2">
    <source>
        <dbReference type="ARBA" id="ARBA00022723"/>
    </source>
</evidence>
<keyword evidence="5" id="KW-0408">Iron</keyword>
<reference evidence="7" key="1">
    <citation type="journal article" date="2023" name="Insect Mol. Biol.">
        <title>Genome sequencing provides insights into the evolution of gene families encoding plant cell wall-degrading enzymes in longhorned beetles.</title>
        <authorList>
            <person name="Shin N.R."/>
            <person name="Okamura Y."/>
            <person name="Kirsch R."/>
            <person name="Pauchet Y."/>
        </authorList>
    </citation>
    <scope>NUCLEOTIDE SEQUENCE</scope>
    <source>
        <strain evidence="7">MMC_N1</strain>
    </source>
</reference>
<comment type="cofactor">
    <cofactor evidence="1">
        <name>Fe(2+)</name>
        <dbReference type="ChEBI" id="CHEBI:29033"/>
    </cofactor>
</comment>
<evidence type="ECO:0000313" key="8">
    <source>
        <dbReference type="Proteomes" id="UP001162164"/>
    </source>
</evidence>
<dbReference type="InterPro" id="IPR037151">
    <property type="entry name" value="AlkB-like_sf"/>
</dbReference>
<keyword evidence="8" id="KW-1185">Reference proteome</keyword>
<dbReference type="Proteomes" id="UP001162164">
    <property type="component" value="Unassembled WGS sequence"/>
</dbReference>
<evidence type="ECO:0000256" key="3">
    <source>
        <dbReference type="ARBA" id="ARBA00022964"/>
    </source>
</evidence>
<name>A0ABQ9IY87_9CUCU</name>
<dbReference type="PANTHER" id="PTHR16557">
    <property type="entry name" value="ALKYLATED DNA REPAIR PROTEIN ALKB-RELATED"/>
    <property type="match status" value="1"/>
</dbReference>
<proteinExistence type="predicted"/>
<evidence type="ECO:0000256" key="1">
    <source>
        <dbReference type="ARBA" id="ARBA00001954"/>
    </source>
</evidence>
<dbReference type="InterPro" id="IPR027450">
    <property type="entry name" value="AlkB-like"/>
</dbReference>
<evidence type="ECO:0000259" key="6">
    <source>
        <dbReference type="Pfam" id="PF13532"/>
    </source>
</evidence>
<dbReference type="Gene3D" id="2.60.120.590">
    <property type="entry name" value="Alpha-ketoglutarate-dependent dioxygenase AlkB-like"/>
    <property type="match status" value="1"/>
</dbReference>
<evidence type="ECO:0000256" key="5">
    <source>
        <dbReference type="ARBA" id="ARBA00023004"/>
    </source>
</evidence>
<dbReference type="InterPro" id="IPR004574">
    <property type="entry name" value="Alkb"/>
</dbReference>
<feature type="domain" description="Alpha-ketoglutarate-dependent dioxygenase AlkB-like" evidence="6">
    <location>
        <begin position="187"/>
        <end position="368"/>
    </location>
</feature>
<protein>
    <recommendedName>
        <fullName evidence="6">Alpha-ketoglutarate-dependent dioxygenase AlkB-like domain-containing protein</fullName>
    </recommendedName>
</protein>
<organism evidence="7 8">
    <name type="scientific">Molorchus minor</name>
    <dbReference type="NCBI Taxonomy" id="1323400"/>
    <lineage>
        <taxon>Eukaryota</taxon>
        <taxon>Metazoa</taxon>
        <taxon>Ecdysozoa</taxon>
        <taxon>Arthropoda</taxon>
        <taxon>Hexapoda</taxon>
        <taxon>Insecta</taxon>
        <taxon>Pterygota</taxon>
        <taxon>Neoptera</taxon>
        <taxon>Endopterygota</taxon>
        <taxon>Coleoptera</taxon>
        <taxon>Polyphaga</taxon>
        <taxon>Cucujiformia</taxon>
        <taxon>Chrysomeloidea</taxon>
        <taxon>Cerambycidae</taxon>
        <taxon>Lamiinae</taxon>
        <taxon>Monochamini</taxon>
        <taxon>Molorchus</taxon>
    </lineage>
</organism>
<gene>
    <name evidence="7" type="ORF">NQ317_008837</name>
</gene>
<accession>A0ABQ9IY87</accession>
<dbReference type="PANTHER" id="PTHR16557:SF2">
    <property type="entry name" value="NUCLEIC ACID DIOXYGENASE ALKBH1"/>
    <property type="match status" value="1"/>
</dbReference>